<gene>
    <name evidence="1" type="ORF">BLX24_28445</name>
</gene>
<dbReference type="EMBL" id="MORL01000038">
    <property type="protein sequence ID" value="OIN55748.1"/>
    <property type="molecule type" value="Genomic_DNA"/>
</dbReference>
<dbReference type="Proteomes" id="UP000181790">
    <property type="component" value="Unassembled WGS sequence"/>
</dbReference>
<keyword evidence="2" id="KW-1185">Reference proteome</keyword>
<evidence type="ECO:0000313" key="2">
    <source>
        <dbReference type="Proteomes" id="UP000181790"/>
    </source>
</evidence>
<dbReference type="AlphaFoldDB" id="A0A1S2VCU0"/>
<reference evidence="1 2" key="1">
    <citation type="submission" date="2016-10" db="EMBL/GenBank/DDBJ databases">
        <title>Arsenicibacter rosenii gen. nov., sp. nov., an efficient arsenic-methylating bacterium isolated from an arsenic-contaminated paddy soil.</title>
        <authorList>
            <person name="Huang K."/>
        </authorList>
    </citation>
    <scope>NUCLEOTIDE SEQUENCE [LARGE SCALE GENOMIC DNA]</scope>
    <source>
        <strain evidence="1 2">SM-1</strain>
    </source>
</reference>
<protein>
    <submittedName>
        <fullName evidence="1">Uncharacterized protein</fullName>
    </submittedName>
</protein>
<proteinExistence type="predicted"/>
<comment type="caution">
    <text evidence="1">The sequence shown here is derived from an EMBL/GenBank/DDBJ whole genome shotgun (WGS) entry which is preliminary data.</text>
</comment>
<accession>A0A1S2VCU0</accession>
<sequence>MAVLPAKTANRYATALSRLGKMLSPAVHKPINKSAWCETNKVPPQFIDALRSLDAIAVDLTRSDDDRIMVQKCAGFDSVTPLQVHDAIADERKRKQPVISGPVVLTVPEFLPQPEISTPDICLKLPAHIRATELSLRYTQPADDQDPETGSPQELLLKTTRLPDSMTGSITVIKTRRWACTPEELKAIIDDYRHRSADLFHG</sequence>
<name>A0A1S2VCU0_9BACT</name>
<evidence type="ECO:0000313" key="1">
    <source>
        <dbReference type="EMBL" id="OIN55748.1"/>
    </source>
</evidence>
<dbReference type="RefSeq" id="WP_071506633.1">
    <property type="nucleotide sequence ID" value="NZ_MORL01000038.1"/>
</dbReference>
<organism evidence="1 2">
    <name type="scientific">Arsenicibacter rosenii</name>
    <dbReference type="NCBI Taxonomy" id="1750698"/>
    <lineage>
        <taxon>Bacteria</taxon>
        <taxon>Pseudomonadati</taxon>
        <taxon>Bacteroidota</taxon>
        <taxon>Cytophagia</taxon>
        <taxon>Cytophagales</taxon>
        <taxon>Spirosomataceae</taxon>
        <taxon>Arsenicibacter</taxon>
    </lineage>
</organism>